<reference evidence="2 3" key="1">
    <citation type="submission" date="2020-10" db="EMBL/GenBank/DDBJ databases">
        <title>Janibacter indicus TT2 genome sequence.</title>
        <authorList>
            <person name="Lee K."/>
            <person name="Ganzorig M."/>
        </authorList>
    </citation>
    <scope>NUCLEOTIDE SEQUENCE [LARGE SCALE GENOMIC DNA]</scope>
    <source>
        <strain evidence="2 3">TT2</strain>
    </source>
</reference>
<dbReference type="Proteomes" id="UP000593998">
    <property type="component" value="Chromosome"/>
</dbReference>
<organism evidence="2 3">
    <name type="scientific">Janibacter indicus</name>
    <dbReference type="NCBI Taxonomy" id="857417"/>
    <lineage>
        <taxon>Bacteria</taxon>
        <taxon>Bacillati</taxon>
        <taxon>Actinomycetota</taxon>
        <taxon>Actinomycetes</taxon>
        <taxon>Micrococcales</taxon>
        <taxon>Intrasporangiaceae</taxon>
        <taxon>Janibacter</taxon>
    </lineage>
</organism>
<accession>A0A7L9J1P7</accession>
<feature type="transmembrane region" description="Helical" evidence="1">
    <location>
        <begin position="37"/>
        <end position="60"/>
    </location>
</feature>
<keyword evidence="1" id="KW-0812">Transmembrane</keyword>
<feature type="transmembrane region" description="Helical" evidence="1">
    <location>
        <begin position="66"/>
        <end position="93"/>
    </location>
</feature>
<sequence>MFRLIWIASVHVRYCLRRYMPSNIVLDLIRTRRGLKFGLPAMLLAAPYLYVAYLLTGLIGAGGAGWLHLLVLACVWNAMKFVLLGPVSVVLLARVRAREWRERRDLRRALPVLV</sequence>
<evidence type="ECO:0000256" key="1">
    <source>
        <dbReference type="SAM" id="Phobius"/>
    </source>
</evidence>
<proteinExistence type="predicted"/>
<evidence type="ECO:0000313" key="2">
    <source>
        <dbReference type="EMBL" id="QOK23259.1"/>
    </source>
</evidence>
<protein>
    <submittedName>
        <fullName evidence="2">Sulfate permease</fullName>
    </submittedName>
</protein>
<dbReference type="AlphaFoldDB" id="A0A7L9J1P7"/>
<keyword evidence="1" id="KW-1133">Transmembrane helix</keyword>
<dbReference type="EMBL" id="CP062789">
    <property type="protein sequence ID" value="QOK23259.1"/>
    <property type="molecule type" value="Genomic_DNA"/>
</dbReference>
<keyword evidence="1" id="KW-0472">Membrane</keyword>
<dbReference type="RefSeq" id="WP_192911414.1">
    <property type="nucleotide sequence ID" value="NZ_CP062789.1"/>
</dbReference>
<evidence type="ECO:0000313" key="3">
    <source>
        <dbReference type="Proteomes" id="UP000593998"/>
    </source>
</evidence>
<name>A0A7L9J1P7_9MICO</name>
<gene>
    <name evidence="2" type="ORF">IGS73_02190</name>
</gene>